<feature type="region of interest" description="Disordered" evidence="5">
    <location>
        <begin position="257"/>
        <end position="277"/>
    </location>
</feature>
<dbReference type="PANTHER" id="PTHR43684:SF1">
    <property type="entry name" value="ENOYL-COA DELTA ISOMERASE 2"/>
    <property type="match status" value="1"/>
</dbReference>
<dbReference type="InterPro" id="IPR029045">
    <property type="entry name" value="ClpP/crotonase-like_dom_sf"/>
</dbReference>
<dbReference type="EMBL" id="QQXL01000004">
    <property type="protein sequence ID" value="RKW70510.1"/>
    <property type="molecule type" value="Genomic_DNA"/>
</dbReference>
<evidence type="ECO:0000256" key="1">
    <source>
        <dbReference type="ARBA" id="ARBA00004275"/>
    </source>
</evidence>
<dbReference type="AlphaFoldDB" id="A0A496PJB1"/>
<dbReference type="PANTHER" id="PTHR43684">
    <property type="match status" value="1"/>
</dbReference>
<dbReference type="Proteomes" id="UP000273119">
    <property type="component" value="Unassembled WGS sequence"/>
</dbReference>
<comment type="subcellular location">
    <subcellularLocation>
        <location evidence="1">Peroxisome</location>
    </subcellularLocation>
</comment>
<evidence type="ECO:0000256" key="2">
    <source>
        <dbReference type="ARBA" id="ARBA00023140"/>
    </source>
</evidence>
<dbReference type="InterPro" id="IPR001753">
    <property type="entry name" value="Enoyl-CoA_hydra/iso"/>
</dbReference>
<name>A0A496PJB1_9MICC</name>
<dbReference type="PROSITE" id="PS00166">
    <property type="entry name" value="ENOYL_COA_HYDRATASE"/>
    <property type="match status" value="1"/>
</dbReference>
<evidence type="ECO:0000313" key="7">
    <source>
        <dbReference type="Proteomes" id="UP000273119"/>
    </source>
</evidence>
<reference evidence="6 7" key="1">
    <citation type="submission" date="2018-07" db="EMBL/GenBank/DDBJ databases">
        <title>Arthrobacter sp. nov., isolated from raw cow's milk with high bacterial count.</title>
        <authorList>
            <person name="Hahne J."/>
            <person name="Isele D."/>
            <person name="Lipski A."/>
        </authorList>
    </citation>
    <scope>NUCLEOTIDE SEQUENCE [LARGE SCALE GENOMIC DNA]</scope>
    <source>
        <strain evidence="6 7">JZ R-183</strain>
    </source>
</reference>
<comment type="similarity">
    <text evidence="4">Belongs to the enoyl-CoA hydratase/isomerase family.</text>
</comment>
<dbReference type="Gene3D" id="3.90.226.10">
    <property type="entry name" value="2-enoyl-CoA Hydratase, Chain A, domain 1"/>
    <property type="match status" value="1"/>
</dbReference>
<evidence type="ECO:0000256" key="5">
    <source>
        <dbReference type="SAM" id="MobiDB-lite"/>
    </source>
</evidence>
<evidence type="ECO:0000256" key="3">
    <source>
        <dbReference type="ARBA" id="ARBA00023235"/>
    </source>
</evidence>
<accession>A0A496PJB1</accession>
<dbReference type="GO" id="GO:0004165">
    <property type="term" value="F:delta(3)-delta(2)-enoyl-CoA isomerase activity"/>
    <property type="evidence" value="ECO:0007669"/>
    <property type="project" value="UniProtKB-ARBA"/>
</dbReference>
<dbReference type="CDD" id="cd06558">
    <property type="entry name" value="crotonase-like"/>
    <property type="match status" value="1"/>
</dbReference>
<protein>
    <submittedName>
        <fullName evidence="6">Enoyl-CoA hydratase/isomerase family protein</fullName>
    </submittedName>
</protein>
<dbReference type="InterPro" id="IPR018376">
    <property type="entry name" value="Enoyl-CoA_hyd/isom_CS"/>
</dbReference>
<sequence>MTEPLVITSRPGVTRVNINRPDQGNALDVSTARALVEAIHAAEENPTTAVLTLTGTGRIFCGGGDVAAMAAHGSAERPAFLTELADAAHSVMRALAGSRLVILAAVNGAAAGAGLGLVLNSDLVVATDHAKFLAAYASIGLTPDSGATRMLPHILGHQRAMEMLVGGKALTAAEAKDWGLVNEVTSAERFEAAVTQWESRLLRVPAQVLATTKGLARQAMEPSLGYSEHLDREATLIAQSCSGPESQELIARFAAKSQPAGDGGLAASADRKTSQSA</sequence>
<evidence type="ECO:0000313" key="6">
    <source>
        <dbReference type="EMBL" id="RKW70510.1"/>
    </source>
</evidence>
<gene>
    <name evidence="6" type="ORF">DWQ67_08550</name>
</gene>
<dbReference type="Pfam" id="PF00378">
    <property type="entry name" value="ECH_1"/>
    <property type="match status" value="1"/>
</dbReference>
<dbReference type="RefSeq" id="WP_121485160.1">
    <property type="nucleotide sequence ID" value="NZ_QQXL01000004.1"/>
</dbReference>
<keyword evidence="2" id="KW-0576">Peroxisome</keyword>
<evidence type="ECO:0000256" key="4">
    <source>
        <dbReference type="RuleBase" id="RU003707"/>
    </source>
</evidence>
<dbReference type="SUPFAM" id="SSF52096">
    <property type="entry name" value="ClpP/crotonase"/>
    <property type="match status" value="1"/>
</dbReference>
<organism evidence="6 7">
    <name type="scientific">Galactobacter caseinivorans</name>
    <dbReference type="NCBI Taxonomy" id="2676123"/>
    <lineage>
        <taxon>Bacteria</taxon>
        <taxon>Bacillati</taxon>
        <taxon>Actinomycetota</taxon>
        <taxon>Actinomycetes</taxon>
        <taxon>Micrococcales</taxon>
        <taxon>Micrococcaceae</taxon>
        <taxon>Galactobacter</taxon>
    </lineage>
</organism>
<keyword evidence="7" id="KW-1185">Reference proteome</keyword>
<proteinExistence type="inferred from homology"/>
<comment type="caution">
    <text evidence="6">The sequence shown here is derived from an EMBL/GenBank/DDBJ whole genome shotgun (WGS) entry which is preliminary data.</text>
</comment>
<keyword evidence="3 6" id="KW-0413">Isomerase</keyword>
<dbReference type="InterPro" id="IPR051053">
    <property type="entry name" value="ECH/Chromodomain_protein"/>
</dbReference>